<proteinExistence type="predicted"/>
<feature type="coiled-coil region" evidence="1">
    <location>
        <begin position="90"/>
        <end position="193"/>
    </location>
</feature>
<sequence length="530" mass="58676">MSPADNHTPRKADPSPSPGPEHVIDEFISVVNKLSSDKSFQGMKDIALHNNKLRKELDETTTAYNRNLGELTRLTVDRHAEKARFEKTIQEQAKQHIKATEEKAAAYRKLKGEQDTATGLREKIKALENDVKRSIATVKSHEDHAAKLVKTVTTQEEKLDLASKEISKLQKDLQSANNKLKSQSEALMTAQNELASFRSCTATLTHLRVVRPKISQMLAMTFNEATDLFRAFLGHDMGEDQLQNPRCWDRIRDHAAIQRAIPLPASNSAPAKRMRVIAGLSIYARALASFVLQPTYLSLGTGADNMLDMLPGANLYQDELVRSVLLAVLPDQQKTRRDECADLAVEEVVAAVAGIVPAEQHAPFKLKLSHLTGELCSNWQLVQRLKERVGPCFALENLDDWQPLPRWPGPSPSGNSTKSTPPRQGGKESQPKRPESEPATFSVGDVVKVVWPAFVDVTADQAEDGEENPSDLIHHGYMLTRGDAQDAANEEMPRRAMRRTVRDGNAVAQRRRRDSAVFLSQGASDGSAGK</sequence>
<dbReference type="AlphaFoldDB" id="A0A3N2PLZ3"/>
<dbReference type="RefSeq" id="XP_028463230.1">
    <property type="nucleotide sequence ID" value="XM_028609559.1"/>
</dbReference>
<organism evidence="3 4">
    <name type="scientific">Sodiomyces alkalinus (strain CBS 110278 / VKM F-3762 / F11)</name>
    <name type="common">Alkaliphilic filamentous fungus</name>
    <dbReference type="NCBI Taxonomy" id="1314773"/>
    <lineage>
        <taxon>Eukaryota</taxon>
        <taxon>Fungi</taxon>
        <taxon>Dikarya</taxon>
        <taxon>Ascomycota</taxon>
        <taxon>Pezizomycotina</taxon>
        <taxon>Sordariomycetes</taxon>
        <taxon>Hypocreomycetidae</taxon>
        <taxon>Glomerellales</taxon>
        <taxon>Plectosphaerellaceae</taxon>
        <taxon>Sodiomyces</taxon>
    </lineage>
</organism>
<evidence type="ECO:0008006" key="5">
    <source>
        <dbReference type="Google" id="ProtNLM"/>
    </source>
</evidence>
<gene>
    <name evidence="3" type="ORF">SODALDRAFT_320757</name>
</gene>
<evidence type="ECO:0000256" key="1">
    <source>
        <dbReference type="SAM" id="Coils"/>
    </source>
</evidence>
<feature type="compositionally biased region" description="Polar residues" evidence="2">
    <location>
        <begin position="412"/>
        <end position="422"/>
    </location>
</feature>
<evidence type="ECO:0000313" key="3">
    <source>
        <dbReference type="EMBL" id="ROT35424.1"/>
    </source>
</evidence>
<protein>
    <recommendedName>
        <fullName evidence="5">MEI5 protein</fullName>
    </recommendedName>
</protein>
<accession>A0A3N2PLZ3</accession>
<dbReference type="OrthoDB" id="4850593at2759"/>
<feature type="region of interest" description="Disordered" evidence="2">
    <location>
        <begin position="485"/>
        <end position="530"/>
    </location>
</feature>
<name>A0A3N2PLZ3_SODAK</name>
<dbReference type="EMBL" id="ML119061">
    <property type="protein sequence ID" value="ROT35424.1"/>
    <property type="molecule type" value="Genomic_DNA"/>
</dbReference>
<keyword evidence="4" id="KW-1185">Reference proteome</keyword>
<evidence type="ECO:0000313" key="4">
    <source>
        <dbReference type="Proteomes" id="UP000272025"/>
    </source>
</evidence>
<feature type="region of interest" description="Disordered" evidence="2">
    <location>
        <begin position="401"/>
        <end position="441"/>
    </location>
</feature>
<dbReference type="GeneID" id="39578037"/>
<feature type="region of interest" description="Disordered" evidence="2">
    <location>
        <begin position="1"/>
        <end position="22"/>
    </location>
</feature>
<dbReference type="Proteomes" id="UP000272025">
    <property type="component" value="Unassembled WGS sequence"/>
</dbReference>
<keyword evidence="1" id="KW-0175">Coiled coil</keyword>
<feature type="compositionally biased region" description="Basic and acidic residues" evidence="2">
    <location>
        <begin position="425"/>
        <end position="436"/>
    </location>
</feature>
<reference evidence="3 4" key="1">
    <citation type="journal article" date="2018" name="Mol. Ecol.">
        <title>The obligate alkalophilic soda-lake fungus Sodiomyces alkalinus has shifted to a protein diet.</title>
        <authorList>
            <person name="Grum-Grzhimaylo A.A."/>
            <person name="Falkoski D.L."/>
            <person name="van den Heuvel J."/>
            <person name="Valero-Jimenez C.A."/>
            <person name="Min B."/>
            <person name="Choi I.G."/>
            <person name="Lipzen A."/>
            <person name="Daum C.G."/>
            <person name="Aanen D.K."/>
            <person name="Tsang A."/>
            <person name="Henrissat B."/>
            <person name="Bilanenko E.N."/>
            <person name="de Vries R.P."/>
            <person name="van Kan J.A.L."/>
            <person name="Grigoriev I.V."/>
            <person name="Debets A.J.M."/>
        </authorList>
    </citation>
    <scope>NUCLEOTIDE SEQUENCE [LARGE SCALE GENOMIC DNA]</scope>
    <source>
        <strain evidence="3 4">F11</strain>
    </source>
</reference>
<evidence type="ECO:0000256" key="2">
    <source>
        <dbReference type="SAM" id="MobiDB-lite"/>
    </source>
</evidence>